<dbReference type="InterPro" id="IPR003594">
    <property type="entry name" value="HATPase_dom"/>
</dbReference>
<proteinExistence type="predicted"/>
<dbReference type="EMBL" id="BONZ01000055">
    <property type="protein sequence ID" value="GIH17538.1"/>
    <property type="molecule type" value="Genomic_DNA"/>
</dbReference>
<comment type="catalytic activity">
    <reaction evidence="1">
        <text>ATP + protein L-histidine = ADP + protein N-phospho-L-histidine.</text>
        <dbReference type="EC" id="2.7.13.3"/>
    </reaction>
</comment>
<feature type="transmembrane region" description="Helical" evidence="7">
    <location>
        <begin position="311"/>
        <end position="333"/>
    </location>
</feature>
<keyword evidence="3" id="KW-0597">Phosphoprotein</keyword>
<feature type="domain" description="Nitrate/nitrite sensing protein" evidence="9">
    <location>
        <begin position="66"/>
        <end position="296"/>
    </location>
</feature>
<evidence type="ECO:0000256" key="6">
    <source>
        <dbReference type="SAM" id="MobiDB-lite"/>
    </source>
</evidence>
<dbReference type="RefSeq" id="WP_239133986.1">
    <property type="nucleotide sequence ID" value="NZ_BONZ01000055.1"/>
</dbReference>
<dbReference type="Proteomes" id="UP000642748">
    <property type="component" value="Unassembled WGS sequence"/>
</dbReference>
<protein>
    <recommendedName>
        <fullName evidence="2">histidine kinase</fullName>
        <ecNumber evidence="2">2.7.13.3</ecNumber>
    </recommendedName>
</protein>
<dbReference type="Pfam" id="PF08376">
    <property type="entry name" value="NIT"/>
    <property type="match status" value="1"/>
</dbReference>
<evidence type="ECO:0000259" key="8">
    <source>
        <dbReference type="Pfam" id="PF02518"/>
    </source>
</evidence>
<reference evidence="10" key="1">
    <citation type="submission" date="2021-01" db="EMBL/GenBank/DDBJ databases">
        <title>Whole genome shotgun sequence of Rugosimonospora africana NBRC 104875.</title>
        <authorList>
            <person name="Komaki H."/>
            <person name="Tamura T."/>
        </authorList>
    </citation>
    <scope>NUCLEOTIDE SEQUENCE</scope>
    <source>
        <strain evidence="10">NBRC 104875</strain>
    </source>
</reference>
<organism evidence="10 11">
    <name type="scientific">Rugosimonospora africana</name>
    <dbReference type="NCBI Taxonomy" id="556532"/>
    <lineage>
        <taxon>Bacteria</taxon>
        <taxon>Bacillati</taxon>
        <taxon>Actinomycetota</taxon>
        <taxon>Actinomycetes</taxon>
        <taxon>Micromonosporales</taxon>
        <taxon>Micromonosporaceae</taxon>
        <taxon>Rugosimonospora</taxon>
    </lineage>
</organism>
<feature type="region of interest" description="Disordered" evidence="6">
    <location>
        <begin position="791"/>
        <end position="810"/>
    </location>
</feature>
<dbReference type="InterPro" id="IPR013587">
    <property type="entry name" value="Nitrate/nitrite_sensing"/>
</dbReference>
<dbReference type="Pfam" id="PF02518">
    <property type="entry name" value="HATPase_c"/>
    <property type="match status" value="1"/>
</dbReference>
<dbReference type="SUPFAM" id="SSF55874">
    <property type="entry name" value="ATPase domain of HSP90 chaperone/DNA topoisomerase II/histidine kinase"/>
    <property type="match status" value="1"/>
</dbReference>
<feature type="transmembrane region" description="Helical" evidence="7">
    <location>
        <begin position="20"/>
        <end position="42"/>
    </location>
</feature>
<accession>A0A8J3QVE0</accession>
<evidence type="ECO:0000256" key="2">
    <source>
        <dbReference type="ARBA" id="ARBA00012438"/>
    </source>
</evidence>
<keyword evidence="11" id="KW-1185">Reference proteome</keyword>
<evidence type="ECO:0000259" key="9">
    <source>
        <dbReference type="Pfam" id="PF08376"/>
    </source>
</evidence>
<sequence length="810" mass="85331">MGNTPPERGPGQRSGTIRGRLARILALPMVAVLVLLGVVVAGNVSDYRAATRTTGSVAVELQLQILAGELQQERGLTSGLLGGDIGFGAELDRERKQVDGQRDRVNGLATGDGQGLADVRAALAELDGLSGIRAQVDARRATRSAAFQFYTARIATLNSVDLGLGDSADRTLRRGIAALAALGQIQEYLTQERAFLNGVFSAGGFQRGEYAQFVGMYAGLQQAEQQFGLSATPAQIAVAQAVQSSGPYSEAQTFETRALASADGRPLLVDPQSWWSALTPVLDELVGLEHSAGADITHRAQALQSDATRRLVALGGLVVLCLLGAVALVIAAARSITGPLAALAAEAEALASRRLPDAVARVQTGTEEEQPVAPPPLRVATRASSEIRSVAAALERVQATAFTLATEQALLRRNTTESLANLGRRNQNLLRRQLGFITRLESEETDPSGLANLFELDHLATRMRRNAESLLVLVGEATPRTWAGAMPVADVVRAAISEVEEYRRVTLRRIDDAYIAGAYVTGVAHMVAELVENGLTFSPPDVDVEIQGRQIGNQYLIAITDQGVGMEAADLASANARLRGEEHFLMAPARFLGHYVVGQLARQMSVDVQLSPSPVTGVTARVVLPARVLAPAPGIASSPSGGNGTGERPIVTAGSTVDGARPPIGSSAAAARPAIGLRPRPRVEYGTAMRPDSGPVDVPTVGFPAVGAPPVDFPDVEVLTATGSTAGHAEEDDVDRTRNGLLKRPRRARVERAEPTAVLPRVGGVADAVEPPRPAALDESPAQVRNRLVSLRAGVQRGESERHGNGEERV</sequence>
<dbReference type="PANTHER" id="PTHR45436:SF5">
    <property type="entry name" value="SENSOR HISTIDINE KINASE TRCS"/>
    <property type="match status" value="1"/>
</dbReference>
<dbReference type="Gene3D" id="3.30.565.10">
    <property type="entry name" value="Histidine kinase-like ATPase, C-terminal domain"/>
    <property type="match status" value="1"/>
</dbReference>
<comment type="caution">
    <text evidence="10">The sequence shown here is derived from an EMBL/GenBank/DDBJ whole genome shotgun (WGS) entry which is preliminary data.</text>
</comment>
<evidence type="ECO:0000256" key="4">
    <source>
        <dbReference type="ARBA" id="ARBA00022679"/>
    </source>
</evidence>
<evidence type="ECO:0000256" key="1">
    <source>
        <dbReference type="ARBA" id="ARBA00000085"/>
    </source>
</evidence>
<keyword evidence="7" id="KW-0472">Membrane</keyword>
<name>A0A8J3QVE0_9ACTN</name>
<keyword evidence="4" id="KW-0808">Transferase</keyword>
<dbReference type="InterPro" id="IPR050428">
    <property type="entry name" value="TCS_sensor_his_kinase"/>
</dbReference>
<evidence type="ECO:0000313" key="10">
    <source>
        <dbReference type="EMBL" id="GIH17538.1"/>
    </source>
</evidence>
<dbReference type="GO" id="GO:0005886">
    <property type="term" value="C:plasma membrane"/>
    <property type="evidence" value="ECO:0007669"/>
    <property type="project" value="TreeGrafter"/>
</dbReference>
<dbReference type="GO" id="GO:0000160">
    <property type="term" value="P:phosphorelay signal transduction system"/>
    <property type="evidence" value="ECO:0007669"/>
    <property type="project" value="TreeGrafter"/>
</dbReference>
<gene>
    <name evidence="10" type="ORF">Raf01_57100</name>
</gene>
<feature type="region of interest" description="Disordered" evidence="6">
    <location>
        <begin position="633"/>
        <end position="671"/>
    </location>
</feature>
<evidence type="ECO:0000256" key="3">
    <source>
        <dbReference type="ARBA" id="ARBA00022553"/>
    </source>
</evidence>
<keyword evidence="7" id="KW-0812">Transmembrane</keyword>
<dbReference type="GO" id="GO:0004673">
    <property type="term" value="F:protein histidine kinase activity"/>
    <property type="evidence" value="ECO:0007669"/>
    <property type="project" value="UniProtKB-EC"/>
</dbReference>
<keyword evidence="7" id="KW-1133">Transmembrane helix</keyword>
<feature type="region of interest" description="Disordered" evidence="6">
    <location>
        <begin position="763"/>
        <end position="784"/>
    </location>
</feature>
<evidence type="ECO:0000313" key="11">
    <source>
        <dbReference type="Proteomes" id="UP000642748"/>
    </source>
</evidence>
<evidence type="ECO:0000256" key="7">
    <source>
        <dbReference type="SAM" id="Phobius"/>
    </source>
</evidence>
<evidence type="ECO:0000256" key="5">
    <source>
        <dbReference type="ARBA" id="ARBA00022777"/>
    </source>
</evidence>
<dbReference type="PANTHER" id="PTHR45436">
    <property type="entry name" value="SENSOR HISTIDINE KINASE YKOH"/>
    <property type="match status" value="1"/>
</dbReference>
<feature type="compositionally biased region" description="Basic and acidic residues" evidence="6">
    <location>
        <begin position="798"/>
        <end position="810"/>
    </location>
</feature>
<keyword evidence="5" id="KW-0418">Kinase</keyword>
<dbReference type="InterPro" id="IPR036890">
    <property type="entry name" value="HATPase_C_sf"/>
</dbReference>
<feature type="domain" description="Histidine kinase/HSP90-like ATPase" evidence="8">
    <location>
        <begin position="522"/>
        <end position="626"/>
    </location>
</feature>
<dbReference type="AlphaFoldDB" id="A0A8J3QVE0"/>
<dbReference type="EC" id="2.7.13.3" evidence="2"/>